<dbReference type="AlphaFoldDB" id="A0A9J6PPA6"/>
<organism evidence="1 2">
    <name type="scientific">Winslowiella arboricola</name>
    <dbReference type="NCBI Taxonomy" id="2978220"/>
    <lineage>
        <taxon>Bacteria</taxon>
        <taxon>Pseudomonadati</taxon>
        <taxon>Pseudomonadota</taxon>
        <taxon>Gammaproteobacteria</taxon>
        <taxon>Enterobacterales</taxon>
        <taxon>Erwiniaceae</taxon>
        <taxon>Winslowiella</taxon>
    </lineage>
</organism>
<proteinExistence type="predicted"/>
<gene>
    <name evidence="1" type="ORF">N5923_21795</name>
</gene>
<sequence>MIYPSTSGRFAGDEYRLNTLETVWIQGKLRLWGRWSYTGSATFVNMFNKLLVSETISKKAINQILLSLKKSGLTRDELAIYLDDLLKSKYKSGLAFCSDTEAMIIDRVIGEIFIDQQPLLSVLHQRYIGRGKSKKQMARELNVRHPGWSLRTCVNRIDVWLNLAESMLYLPICDAFDTNSGRFRLKSCTQSG</sequence>
<reference evidence="1" key="1">
    <citation type="submission" date="2022-09" db="EMBL/GenBank/DDBJ databases">
        <title>Winslowiella arboricola sp. nov., isolated from bleeding cankers on broadleaf hosts.</title>
        <authorList>
            <person name="Brady C."/>
            <person name="Kaur S."/>
            <person name="Crampton B."/>
            <person name="Maddock D."/>
            <person name="Arnold D."/>
            <person name="Denman S."/>
        </authorList>
    </citation>
    <scope>NUCLEOTIDE SEQUENCE</scope>
    <source>
        <strain evidence="1">BAC 15a-03b</strain>
    </source>
</reference>
<evidence type="ECO:0000313" key="1">
    <source>
        <dbReference type="EMBL" id="MCU5780129.1"/>
    </source>
</evidence>
<dbReference type="Pfam" id="PF06576">
    <property type="entry name" value="DUF1133"/>
    <property type="match status" value="1"/>
</dbReference>
<dbReference type="Proteomes" id="UP001064262">
    <property type="component" value="Unassembled WGS sequence"/>
</dbReference>
<keyword evidence="2" id="KW-1185">Reference proteome</keyword>
<evidence type="ECO:0000313" key="2">
    <source>
        <dbReference type="Proteomes" id="UP001064262"/>
    </source>
</evidence>
<protein>
    <submittedName>
        <fullName evidence="1">DUF1133 family protein</fullName>
    </submittedName>
</protein>
<name>A0A9J6PPA6_9GAMM</name>
<dbReference type="EMBL" id="JAODIM010000043">
    <property type="protein sequence ID" value="MCU5780129.1"/>
    <property type="molecule type" value="Genomic_DNA"/>
</dbReference>
<dbReference type="InterPro" id="IPR010557">
    <property type="entry name" value="DUF1133"/>
</dbReference>
<comment type="caution">
    <text evidence="1">The sequence shown here is derived from an EMBL/GenBank/DDBJ whole genome shotgun (WGS) entry which is preliminary data.</text>
</comment>
<accession>A0A9J6PPA6</accession>
<dbReference type="RefSeq" id="WP_267143992.1">
    <property type="nucleotide sequence ID" value="NZ_JAODIL010000080.1"/>
</dbReference>